<dbReference type="InterPro" id="IPR050426">
    <property type="entry name" value="Glycosyltransferase_28"/>
</dbReference>
<dbReference type="KEGG" id="mym:A176_002466"/>
<dbReference type="SUPFAM" id="SSF53756">
    <property type="entry name" value="UDP-Glycosyltransferase/glycogen phosphorylase"/>
    <property type="match status" value="1"/>
</dbReference>
<dbReference type="Gene3D" id="3.40.50.2000">
    <property type="entry name" value="Glycogen Phosphorylase B"/>
    <property type="match status" value="2"/>
</dbReference>
<dbReference type="PANTHER" id="PTHR48050:SF13">
    <property type="entry name" value="STEROL 3-BETA-GLUCOSYLTRANSFERASE UGT80A2"/>
    <property type="match status" value="1"/>
</dbReference>
<dbReference type="eggNOG" id="COG1819">
    <property type="taxonomic scope" value="Bacteria"/>
</dbReference>
<dbReference type="Pfam" id="PF00201">
    <property type="entry name" value="UDPGT"/>
    <property type="match status" value="1"/>
</dbReference>
<accession>A0A0H4WRY2</accession>
<dbReference type="STRING" id="1297742.A176_002466"/>
<dbReference type="Proteomes" id="UP000009026">
    <property type="component" value="Chromosome"/>
</dbReference>
<keyword evidence="1" id="KW-0808">Transferase</keyword>
<dbReference type="InterPro" id="IPR002213">
    <property type="entry name" value="UDP_glucos_trans"/>
</dbReference>
<evidence type="ECO:0000313" key="1">
    <source>
        <dbReference type="EMBL" id="AKQ65554.1"/>
    </source>
</evidence>
<dbReference type="AlphaFoldDB" id="A0A0H4WRY2"/>
<sequence length="452" mass="50810">MSTLLFVPLPERGHINPSLKLARALQKRGHRILFCGIRDTEAVIREEGFDFECLFADLFPLGFQDEVKERISQLKGVAWLRYVLALMRKQKRMMERFLEGELDAIIRRTKPDLGIADVFLPEPFLVLRGNQVPTLLLNTSIPLRWEPQSPPPTSHVIPDGQLSSVLRGAFDWGRILFDAKLDGLRSRVGLEPDDLRYRHALARKHGYPPAHLDFAGRGNGEHDPMLILCPREFAEFQGVRPSVHFHYTGPCIDLERHEPEFPWERLSPERPLVLCSLGTMPMPPEQARRFHASVVEAARRRPAWQFVVATNEWREALPSPLPANLLAVTRAPQLQLLKRASAMVTHGGFNSVKECIYFGVPMVVLPVQFDQPGVAARVVHHGLGQRADPRTLTPDTLVPLLDAVVEQPAYRRALERMRTRFQAAEGDAALVEAIERHLPRAGGFSGAAATSG</sequence>
<dbReference type="GO" id="GO:0008194">
    <property type="term" value="F:UDP-glycosyltransferase activity"/>
    <property type="evidence" value="ECO:0007669"/>
    <property type="project" value="InterPro"/>
</dbReference>
<gene>
    <name evidence="1" type="ORF">A176_002466</name>
</gene>
<organism evidence="1 2">
    <name type="scientific">Pseudomyxococcus hansupus</name>
    <dbReference type="NCBI Taxonomy" id="1297742"/>
    <lineage>
        <taxon>Bacteria</taxon>
        <taxon>Pseudomonadati</taxon>
        <taxon>Myxococcota</taxon>
        <taxon>Myxococcia</taxon>
        <taxon>Myxococcales</taxon>
        <taxon>Cystobacterineae</taxon>
        <taxon>Myxococcaceae</taxon>
        <taxon>Pseudomyxococcus</taxon>
    </lineage>
</organism>
<dbReference type="RefSeq" id="WP_002639426.1">
    <property type="nucleotide sequence ID" value="NZ_CP012109.1"/>
</dbReference>
<name>A0A0H4WRY2_9BACT</name>
<proteinExistence type="predicted"/>
<reference evidence="1 2" key="1">
    <citation type="journal article" date="2016" name="PLoS ONE">
        <title>Complete Genome Sequence and Comparative Genomics of a Novel Myxobacterium Myxococcus hansupus.</title>
        <authorList>
            <person name="Sharma G."/>
            <person name="Narwani T."/>
            <person name="Subramanian S."/>
        </authorList>
    </citation>
    <scope>NUCLEOTIDE SEQUENCE [LARGE SCALE GENOMIC DNA]</scope>
    <source>
        <strain evidence="2">mixupus</strain>
    </source>
</reference>
<evidence type="ECO:0000313" key="2">
    <source>
        <dbReference type="Proteomes" id="UP000009026"/>
    </source>
</evidence>
<keyword evidence="2" id="KW-1185">Reference proteome</keyword>
<dbReference type="CDD" id="cd03784">
    <property type="entry name" value="GT1_Gtf-like"/>
    <property type="match status" value="1"/>
</dbReference>
<dbReference type="GO" id="GO:0017000">
    <property type="term" value="P:antibiotic biosynthetic process"/>
    <property type="evidence" value="ECO:0007669"/>
    <property type="project" value="UniProtKB-ARBA"/>
</dbReference>
<dbReference type="EMBL" id="CP012109">
    <property type="protein sequence ID" value="AKQ65554.1"/>
    <property type="molecule type" value="Genomic_DNA"/>
</dbReference>
<protein>
    <submittedName>
        <fullName evidence="1">Glycosyltransferase</fullName>
    </submittedName>
</protein>
<dbReference type="PANTHER" id="PTHR48050">
    <property type="entry name" value="STEROL 3-BETA-GLUCOSYLTRANSFERASE"/>
    <property type="match status" value="1"/>
</dbReference>
<dbReference type="PATRIC" id="fig|1297742.4.peg.2492"/>
<dbReference type="OrthoDB" id="139086at2"/>